<dbReference type="EMBL" id="GG662749">
    <property type="protein sequence ID" value="EAR92336.2"/>
    <property type="molecule type" value="Genomic_DNA"/>
</dbReference>
<protein>
    <submittedName>
        <fullName evidence="1">Uncharacterized protein</fullName>
    </submittedName>
</protein>
<dbReference type="HOGENOM" id="CLU_278926_0_0_1"/>
<dbReference type="KEGG" id="tet:TTHERM_00083350"/>
<reference evidence="2" key="1">
    <citation type="journal article" date="2006" name="PLoS Biol.">
        <title>Macronuclear genome sequence of the ciliate Tetrahymena thermophila, a model eukaryote.</title>
        <authorList>
            <person name="Eisen J.A."/>
            <person name="Coyne R.S."/>
            <person name="Wu M."/>
            <person name="Wu D."/>
            <person name="Thiagarajan M."/>
            <person name="Wortman J.R."/>
            <person name="Badger J.H."/>
            <person name="Ren Q."/>
            <person name="Amedeo P."/>
            <person name="Jones K.M."/>
            <person name="Tallon L.J."/>
            <person name="Delcher A.L."/>
            <person name="Salzberg S.L."/>
            <person name="Silva J.C."/>
            <person name="Haas B.J."/>
            <person name="Majoros W.H."/>
            <person name="Farzad M."/>
            <person name="Carlton J.M."/>
            <person name="Smith R.K. Jr."/>
            <person name="Garg J."/>
            <person name="Pearlman R.E."/>
            <person name="Karrer K.M."/>
            <person name="Sun L."/>
            <person name="Manning G."/>
            <person name="Elde N.C."/>
            <person name="Turkewitz A.P."/>
            <person name="Asai D.J."/>
            <person name="Wilkes D.E."/>
            <person name="Wang Y."/>
            <person name="Cai H."/>
            <person name="Collins K."/>
            <person name="Stewart B.A."/>
            <person name="Lee S.R."/>
            <person name="Wilamowska K."/>
            <person name="Weinberg Z."/>
            <person name="Ruzzo W.L."/>
            <person name="Wloga D."/>
            <person name="Gaertig J."/>
            <person name="Frankel J."/>
            <person name="Tsao C.-C."/>
            <person name="Gorovsky M.A."/>
            <person name="Keeling P.J."/>
            <person name="Waller R.F."/>
            <person name="Patron N.J."/>
            <person name="Cherry J.M."/>
            <person name="Stover N.A."/>
            <person name="Krieger C.J."/>
            <person name="del Toro C."/>
            <person name="Ryder H.F."/>
            <person name="Williamson S.C."/>
            <person name="Barbeau R.A."/>
            <person name="Hamilton E.P."/>
            <person name="Orias E."/>
        </authorList>
    </citation>
    <scope>NUCLEOTIDE SEQUENCE [LARGE SCALE GENOMIC DNA]</scope>
    <source>
        <strain evidence="2">SB210</strain>
    </source>
</reference>
<dbReference type="GeneID" id="7845838"/>
<sequence length="1325" mass="156863">MIQSPTQEFHILDEVAILKSKFVVNKKIDDYEKISKAMAFFFQSFLEVQNTYLNSLQQLLDGQKQGQMVDQQINIYNIFQESEFDRDINIKEFSIKLRKELLDKVEQQKKFCNYVQTGIIGEINKINEQMIDMRSSFNRIIDEDIITSRQAFLKDYENEKIPLTQLQNWSDDANSALQCLINNSKSQSKVSCSKLIDIGQRFLKTQTAQKLHQYLEEEQVEQNQMNFQGISKGISSVVAPYHEHRESYFPSNRKSMYQNIQASRDIKERNNTLLKEMLLKSQNVNKIVDQKETFFKENLEENKQKVKSKKNKYGEQKEVNDLKVKIDYNYHQDLIDLITPFTDQLKIKYNQKQFEILLYSLIVFKIQNHDIFDQDDKSSIKELFRELFKITPEQDALIHSITHNQPIDENLLNSSAIKEKDLDTSGSFISSKFKSILNIMNILSNKQQAENFEKGNNILQILLYKIINFSEKDSLIQKNQDFMKNLLQHLLITVALNNQWYCNINYELNSAEFDQSVESFESFAKIFFCNIIKYEDILMNIKEQQTLLIQTITYPLSYQIIKILIKQLIFPYDPEQQSDFQMLHEHWVDSFELIKSFSDNYLKLSSHTLKIILIYECYTNYIKMFKSVKKFQFLLCFKELTLDFHFDNERGTFQGEQIIQTQLVNELVFDLKDVCDNIHKYVMLSHSAFPYFCQIYDYLLSFYLLNEKDTKQNYIQQHFVHSGKNLSFELMKISGFVTLKQPSLNVKIPLEKSISLEADQTEQIPSDNQQDKIVQEENNNNNTKQQSASFQNISTKNQDQNINNIFLHDKKDNSLTDFENQIQYSDLDDIQQQQPGESHDKQLIAETNLKRIYKILSCLHEEKDHIFLFSIYIPEFQRQFDFKQHELIVLFVDNLLSDINEQIKILIQNKTDIPKSSYELILLICQELQKFDKITNFTKDLSYYEIALPLLDLWLENYKFELANMTTKCIQNERWENQESVGNQVYYNSKNSQDFVSILFKSIENLLVLSCPQSFSFTKIINYLIETILLDTCDYYCDIVLSSLSELSKNIQDIQFQPIDKYCEEIIKEDIFQQETNLQVLRSICLRLGNLRFLADQINQNSHLKGQSILEIINDNINFASKKVSEILGKSFVFIFLKNFFDCYLQNLDSHQLNQQSIKEFSVSAFYGIINLLPNYKAYFSLILRRVPRSSFSYIQNIIVDQFEKQMITCFVDINKLDKIQNQKKFGLFLQNEIDFCRDYLKSYFQEGFNLSQVYKIAILYQKETSDLIMQISNQNLPEFDHQLAFRIIYMRKKYDQSAKNYVTKHQHKFIQKKTFNLKKFLQNI</sequence>
<evidence type="ECO:0000313" key="2">
    <source>
        <dbReference type="Proteomes" id="UP000009168"/>
    </source>
</evidence>
<dbReference type="RefSeq" id="XP_001012581.2">
    <property type="nucleotide sequence ID" value="XM_001012581.2"/>
</dbReference>
<organism evidence="1 2">
    <name type="scientific">Tetrahymena thermophila (strain SB210)</name>
    <dbReference type="NCBI Taxonomy" id="312017"/>
    <lineage>
        <taxon>Eukaryota</taxon>
        <taxon>Sar</taxon>
        <taxon>Alveolata</taxon>
        <taxon>Ciliophora</taxon>
        <taxon>Intramacronucleata</taxon>
        <taxon>Oligohymenophorea</taxon>
        <taxon>Hymenostomatida</taxon>
        <taxon>Tetrahymenina</taxon>
        <taxon>Tetrahymenidae</taxon>
        <taxon>Tetrahymena</taxon>
    </lineage>
</organism>
<accession>Q237B4</accession>
<gene>
    <name evidence="1" type="ORF">TTHERM_00083350</name>
</gene>
<dbReference type="Proteomes" id="UP000009168">
    <property type="component" value="Unassembled WGS sequence"/>
</dbReference>
<name>Q237B4_TETTS</name>
<proteinExistence type="predicted"/>
<evidence type="ECO:0000313" key="1">
    <source>
        <dbReference type="EMBL" id="EAR92336.2"/>
    </source>
</evidence>
<dbReference type="InParanoid" id="Q237B4"/>
<keyword evidence="2" id="KW-1185">Reference proteome</keyword>